<dbReference type="Gene3D" id="1.20.120.1220">
    <property type="match status" value="1"/>
</dbReference>
<protein>
    <submittedName>
        <fullName evidence="3">Peptidase A24A, prepilin type IV</fullName>
    </submittedName>
</protein>
<reference evidence="3 4" key="1">
    <citation type="journal article" date="2012" name="J. Bacteriol.">
        <title>Genome sequence of cold-adapted Pseudomonas mandelii strain JR-1.</title>
        <authorList>
            <person name="Jang S.H."/>
            <person name="Kim J."/>
            <person name="Kim J."/>
            <person name="Hong S."/>
            <person name="Lee C."/>
        </authorList>
    </citation>
    <scope>NUCLEOTIDE SEQUENCE [LARGE SCALE GENOMIC DNA]</scope>
    <source>
        <strain evidence="3 4">JR-1</strain>
    </source>
</reference>
<evidence type="ECO:0000313" key="4">
    <source>
        <dbReference type="Proteomes" id="UP000026913"/>
    </source>
</evidence>
<name>A0A024EBA2_9PSED</name>
<keyword evidence="1" id="KW-0812">Transmembrane</keyword>
<keyword evidence="1" id="KW-1133">Transmembrane helix</keyword>
<gene>
    <name evidence="3" type="ORF">OU5_2812</name>
</gene>
<feature type="transmembrane region" description="Helical" evidence="1">
    <location>
        <begin position="25"/>
        <end position="42"/>
    </location>
</feature>
<dbReference type="RefSeq" id="WP_010463841.1">
    <property type="nucleotide sequence ID" value="NZ_CP005960.1"/>
</dbReference>
<evidence type="ECO:0000259" key="2">
    <source>
        <dbReference type="Pfam" id="PF01478"/>
    </source>
</evidence>
<keyword evidence="1" id="KW-0472">Membrane</keyword>
<feature type="transmembrane region" description="Helical" evidence="1">
    <location>
        <begin position="91"/>
        <end position="116"/>
    </location>
</feature>
<evidence type="ECO:0000313" key="3">
    <source>
        <dbReference type="EMBL" id="AHZ69891.1"/>
    </source>
</evidence>
<feature type="transmembrane region" description="Helical" evidence="1">
    <location>
        <begin position="137"/>
        <end position="155"/>
    </location>
</feature>
<dbReference type="EMBL" id="CP005960">
    <property type="protein sequence ID" value="AHZ69891.1"/>
    <property type="molecule type" value="Genomic_DNA"/>
</dbReference>
<dbReference type="Pfam" id="PF01478">
    <property type="entry name" value="Peptidase_A24"/>
    <property type="match status" value="1"/>
</dbReference>
<feature type="transmembrane region" description="Helical" evidence="1">
    <location>
        <begin position="54"/>
        <end position="71"/>
    </location>
</feature>
<feature type="domain" description="Prepilin type IV endopeptidase peptidase" evidence="2">
    <location>
        <begin position="4"/>
        <end position="109"/>
    </location>
</feature>
<dbReference type="GO" id="GO:0004190">
    <property type="term" value="F:aspartic-type endopeptidase activity"/>
    <property type="evidence" value="ECO:0007669"/>
    <property type="project" value="InterPro"/>
</dbReference>
<evidence type="ECO:0000256" key="1">
    <source>
        <dbReference type="SAM" id="Phobius"/>
    </source>
</evidence>
<accession>A0A024EBA2</accession>
<dbReference type="KEGG" id="pman:OU5_2812"/>
<sequence length="156" mass="16850">MQTFVLLIWLTLCAAQDAREKHIANSLTLGAGVLALAFLLWTDTTWLGAEGAQGGWAAFLALAFTLPGYALRRLGAGDVKLMTALGLATDGMHLLGSFVGAALASVCWLLLAPKVWPHMSQRVRARLRYLGPGLSKKQPFAPFVLMGFSLALLWIR</sequence>
<dbReference type="Proteomes" id="UP000026913">
    <property type="component" value="Chromosome"/>
</dbReference>
<dbReference type="OrthoDB" id="5600918at2"/>
<dbReference type="InterPro" id="IPR000045">
    <property type="entry name" value="Prepilin_IV_endopep_pep"/>
</dbReference>
<organism evidence="3 4">
    <name type="scientific">Pseudomonas mandelii JR-1</name>
    <dbReference type="NCBI Taxonomy" id="1147786"/>
    <lineage>
        <taxon>Bacteria</taxon>
        <taxon>Pseudomonadati</taxon>
        <taxon>Pseudomonadota</taxon>
        <taxon>Gammaproteobacteria</taxon>
        <taxon>Pseudomonadales</taxon>
        <taxon>Pseudomonadaceae</taxon>
        <taxon>Pseudomonas</taxon>
    </lineage>
</organism>
<dbReference type="GO" id="GO:0016020">
    <property type="term" value="C:membrane"/>
    <property type="evidence" value="ECO:0007669"/>
    <property type="project" value="InterPro"/>
</dbReference>
<proteinExistence type="predicted"/>
<dbReference type="HOGENOM" id="CLU_1685104_0_0_6"/>
<dbReference type="AlphaFoldDB" id="A0A024EBA2"/>